<dbReference type="PANTHER" id="PTHR47955:SF19">
    <property type="entry name" value="CYTOCHROME P450 71A9-LIKE ISOFORM X1"/>
    <property type="match status" value="1"/>
</dbReference>
<protein>
    <recommendedName>
        <fullName evidence="10">Cytochrome P450</fullName>
    </recommendedName>
</protein>
<evidence type="ECO:0000313" key="9">
    <source>
        <dbReference type="Proteomes" id="UP000594261"/>
    </source>
</evidence>
<reference evidence="8" key="2">
    <citation type="submission" date="2021-01" db="UniProtKB">
        <authorList>
            <consortium name="EnsemblPlants"/>
        </authorList>
    </citation>
    <scope>IDENTIFICATION</scope>
</reference>
<dbReference type="Pfam" id="PF00067">
    <property type="entry name" value="p450"/>
    <property type="match status" value="1"/>
</dbReference>
<dbReference type="GO" id="GO:0016705">
    <property type="term" value="F:oxidoreductase activity, acting on paired donors, with incorporation or reduction of molecular oxygen"/>
    <property type="evidence" value="ECO:0007669"/>
    <property type="project" value="InterPro"/>
</dbReference>
<evidence type="ECO:0000313" key="8">
    <source>
        <dbReference type="EnsemblPlants" id="QL05p052952:mrna"/>
    </source>
</evidence>
<dbReference type="Gene3D" id="1.10.630.10">
    <property type="entry name" value="Cytochrome P450"/>
    <property type="match status" value="1"/>
</dbReference>
<accession>A0A7N2LRC7</accession>
<dbReference type="EMBL" id="LRBV02000005">
    <property type="status" value="NOT_ANNOTATED_CDS"/>
    <property type="molecule type" value="Genomic_DNA"/>
</dbReference>
<reference evidence="8 9" key="1">
    <citation type="journal article" date="2016" name="G3 (Bethesda)">
        <title>First Draft Assembly and Annotation of the Genome of a California Endemic Oak Quercus lobata Nee (Fagaceae).</title>
        <authorList>
            <person name="Sork V.L."/>
            <person name="Fitz-Gibbon S.T."/>
            <person name="Puiu D."/>
            <person name="Crepeau M."/>
            <person name="Gugger P.F."/>
            <person name="Sherman R."/>
            <person name="Stevens K."/>
            <person name="Langley C.H."/>
            <person name="Pellegrini M."/>
            <person name="Salzberg S.L."/>
        </authorList>
    </citation>
    <scope>NUCLEOTIDE SEQUENCE [LARGE SCALE GENOMIC DNA]</scope>
    <source>
        <strain evidence="8 9">cv. SW786</strain>
    </source>
</reference>
<keyword evidence="7" id="KW-0503">Monooxygenase</keyword>
<dbReference type="InParanoid" id="A0A7N2LRC7"/>
<dbReference type="PANTHER" id="PTHR47955">
    <property type="entry name" value="CYTOCHROME P450 FAMILY 71 PROTEIN"/>
    <property type="match status" value="1"/>
</dbReference>
<dbReference type="EnsemblPlants" id="QL05p052952:mrna">
    <property type="protein sequence ID" value="QL05p052952:mrna"/>
    <property type="gene ID" value="QL05p052952"/>
</dbReference>
<evidence type="ECO:0000256" key="6">
    <source>
        <dbReference type="ARBA" id="ARBA00023004"/>
    </source>
</evidence>
<dbReference type="InterPro" id="IPR036396">
    <property type="entry name" value="Cyt_P450_sf"/>
</dbReference>
<evidence type="ECO:0000256" key="4">
    <source>
        <dbReference type="ARBA" id="ARBA00022723"/>
    </source>
</evidence>
<name>A0A7N2LRC7_QUELO</name>
<evidence type="ECO:0000256" key="3">
    <source>
        <dbReference type="ARBA" id="ARBA00022617"/>
    </source>
</evidence>
<comment type="similarity">
    <text evidence="2">Belongs to the cytochrome P450 family.</text>
</comment>
<keyword evidence="9" id="KW-1185">Reference proteome</keyword>
<sequence length="255" mass="29630">MAKEVLKTNDTECCTRPISYAQQKLTYNFLTLAFCPYNDSWKNMRKIFRIEILSKNRVQSFEHKRKAKIAELINYITQASPNPIDLSEKALSLVYSVICQIAINKNYEEIEGHKFKEFVQEAMKLFGMVATLDMLPWLGGIMDALTGLPRRIEYCHRRFDSFFEMLLKDHLDPAKQRSEQDIIDVLLSLSNDEKVHFSPNKENIKAVLMKYHPLSIPILQAHQHSNFLPYRHASLEPEETFAASTCSYTVEENMT</sequence>
<dbReference type="OMA" id="EAMIVIS"/>
<evidence type="ECO:0000256" key="1">
    <source>
        <dbReference type="ARBA" id="ARBA00001971"/>
    </source>
</evidence>
<evidence type="ECO:0008006" key="10">
    <source>
        <dbReference type="Google" id="ProtNLM"/>
    </source>
</evidence>
<dbReference type="SUPFAM" id="SSF48264">
    <property type="entry name" value="Cytochrome P450"/>
    <property type="match status" value="1"/>
</dbReference>
<dbReference type="Gramene" id="QL05p052952:mrna">
    <property type="protein sequence ID" value="QL05p052952:mrna"/>
    <property type="gene ID" value="QL05p052952"/>
</dbReference>
<keyword evidence="3" id="KW-0349">Heme</keyword>
<proteinExistence type="inferred from homology"/>
<organism evidence="8 9">
    <name type="scientific">Quercus lobata</name>
    <name type="common">Valley oak</name>
    <dbReference type="NCBI Taxonomy" id="97700"/>
    <lineage>
        <taxon>Eukaryota</taxon>
        <taxon>Viridiplantae</taxon>
        <taxon>Streptophyta</taxon>
        <taxon>Embryophyta</taxon>
        <taxon>Tracheophyta</taxon>
        <taxon>Spermatophyta</taxon>
        <taxon>Magnoliopsida</taxon>
        <taxon>eudicotyledons</taxon>
        <taxon>Gunneridae</taxon>
        <taxon>Pentapetalae</taxon>
        <taxon>rosids</taxon>
        <taxon>fabids</taxon>
        <taxon>Fagales</taxon>
        <taxon>Fagaceae</taxon>
        <taxon>Quercus</taxon>
    </lineage>
</organism>
<keyword evidence="4" id="KW-0479">Metal-binding</keyword>
<dbReference type="GO" id="GO:0004497">
    <property type="term" value="F:monooxygenase activity"/>
    <property type="evidence" value="ECO:0007669"/>
    <property type="project" value="UniProtKB-KW"/>
</dbReference>
<dbReference type="GO" id="GO:0020037">
    <property type="term" value="F:heme binding"/>
    <property type="evidence" value="ECO:0007669"/>
    <property type="project" value="InterPro"/>
</dbReference>
<keyword evidence="5" id="KW-0560">Oxidoreductase</keyword>
<dbReference type="Proteomes" id="UP000594261">
    <property type="component" value="Chromosome 5"/>
</dbReference>
<dbReference type="InterPro" id="IPR001128">
    <property type="entry name" value="Cyt_P450"/>
</dbReference>
<comment type="cofactor">
    <cofactor evidence="1">
        <name>heme</name>
        <dbReference type="ChEBI" id="CHEBI:30413"/>
    </cofactor>
</comment>
<evidence type="ECO:0000256" key="2">
    <source>
        <dbReference type="ARBA" id="ARBA00010617"/>
    </source>
</evidence>
<dbReference type="AlphaFoldDB" id="A0A7N2LRC7"/>
<evidence type="ECO:0000256" key="5">
    <source>
        <dbReference type="ARBA" id="ARBA00023002"/>
    </source>
</evidence>
<dbReference type="GO" id="GO:0005506">
    <property type="term" value="F:iron ion binding"/>
    <property type="evidence" value="ECO:0007669"/>
    <property type="project" value="InterPro"/>
</dbReference>
<keyword evidence="6" id="KW-0408">Iron</keyword>
<evidence type="ECO:0000256" key="7">
    <source>
        <dbReference type="ARBA" id="ARBA00023033"/>
    </source>
</evidence>